<feature type="region of interest" description="Disordered" evidence="1">
    <location>
        <begin position="23"/>
        <end position="48"/>
    </location>
</feature>
<feature type="compositionally biased region" description="Polar residues" evidence="1">
    <location>
        <begin position="114"/>
        <end position="124"/>
    </location>
</feature>
<sequence length="173" mass="19585">MARFFRIEQQYYESKRSVEPFVLSSPTQSKSVPTVALLPSPDPPTNRVCKPGHTKLGLSSKRDVILNQGSQSPLHVLLGGQVTEKTTYDSKVNSPWNTTGNQTPPKLFEHRKSPNISASNNYNPFQRKRKEAPDKTCGRTRRETRNEKTQRRMPEFKPKASSSREMLPAEASD</sequence>
<gene>
    <name evidence="2" type="ORF">BJ508DRAFT_378713</name>
</gene>
<keyword evidence="3" id="KW-1185">Reference proteome</keyword>
<reference evidence="2 3" key="1">
    <citation type="journal article" date="2018" name="Nat. Ecol. Evol.">
        <title>Pezizomycetes genomes reveal the molecular basis of ectomycorrhizal truffle lifestyle.</title>
        <authorList>
            <person name="Murat C."/>
            <person name="Payen T."/>
            <person name="Noel B."/>
            <person name="Kuo A."/>
            <person name="Morin E."/>
            <person name="Chen J."/>
            <person name="Kohler A."/>
            <person name="Krizsan K."/>
            <person name="Balestrini R."/>
            <person name="Da Silva C."/>
            <person name="Montanini B."/>
            <person name="Hainaut M."/>
            <person name="Levati E."/>
            <person name="Barry K.W."/>
            <person name="Belfiori B."/>
            <person name="Cichocki N."/>
            <person name="Clum A."/>
            <person name="Dockter R.B."/>
            <person name="Fauchery L."/>
            <person name="Guy J."/>
            <person name="Iotti M."/>
            <person name="Le Tacon F."/>
            <person name="Lindquist E.A."/>
            <person name="Lipzen A."/>
            <person name="Malagnac F."/>
            <person name="Mello A."/>
            <person name="Molinier V."/>
            <person name="Miyauchi S."/>
            <person name="Poulain J."/>
            <person name="Riccioni C."/>
            <person name="Rubini A."/>
            <person name="Sitrit Y."/>
            <person name="Splivallo R."/>
            <person name="Traeger S."/>
            <person name="Wang M."/>
            <person name="Zifcakova L."/>
            <person name="Wipf D."/>
            <person name="Zambonelli A."/>
            <person name="Paolocci F."/>
            <person name="Nowrousian M."/>
            <person name="Ottonello S."/>
            <person name="Baldrian P."/>
            <person name="Spatafora J.W."/>
            <person name="Henrissat B."/>
            <person name="Nagy L.G."/>
            <person name="Aury J.M."/>
            <person name="Wincker P."/>
            <person name="Grigoriev I.V."/>
            <person name="Bonfante P."/>
            <person name="Martin F.M."/>
        </authorList>
    </citation>
    <scope>NUCLEOTIDE SEQUENCE [LARGE SCALE GENOMIC DNA]</scope>
    <source>
        <strain evidence="2 3">RN42</strain>
    </source>
</reference>
<accession>A0A3N4HZ61</accession>
<name>A0A3N4HZ61_ASCIM</name>
<dbReference type="Proteomes" id="UP000275078">
    <property type="component" value="Unassembled WGS sequence"/>
</dbReference>
<feature type="compositionally biased region" description="Polar residues" evidence="1">
    <location>
        <begin position="89"/>
        <end position="104"/>
    </location>
</feature>
<evidence type="ECO:0000313" key="3">
    <source>
        <dbReference type="Proteomes" id="UP000275078"/>
    </source>
</evidence>
<organism evidence="2 3">
    <name type="scientific">Ascobolus immersus RN42</name>
    <dbReference type="NCBI Taxonomy" id="1160509"/>
    <lineage>
        <taxon>Eukaryota</taxon>
        <taxon>Fungi</taxon>
        <taxon>Dikarya</taxon>
        <taxon>Ascomycota</taxon>
        <taxon>Pezizomycotina</taxon>
        <taxon>Pezizomycetes</taxon>
        <taxon>Pezizales</taxon>
        <taxon>Ascobolaceae</taxon>
        <taxon>Ascobolus</taxon>
    </lineage>
</organism>
<dbReference type="AlphaFoldDB" id="A0A3N4HZ61"/>
<proteinExistence type="predicted"/>
<evidence type="ECO:0000313" key="2">
    <source>
        <dbReference type="EMBL" id="RPA77768.1"/>
    </source>
</evidence>
<feature type="region of interest" description="Disordered" evidence="1">
    <location>
        <begin position="89"/>
        <end position="173"/>
    </location>
</feature>
<dbReference type="EMBL" id="ML119721">
    <property type="protein sequence ID" value="RPA77768.1"/>
    <property type="molecule type" value="Genomic_DNA"/>
</dbReference>
<evidence type="ECO:0000256" key="1">
    <source>
        <dbReference type="SAM" id="MobiDB-lite"/>
    </source>
</evidence>
<feature type="compositionally biased region" description="Basic and acidic residues" evidence="1">
    <location>
        <begin position="131"/>
        <end position="158"/>
    </location>
</feature>
<protein>
    <submittedName>
        <fullName evidence="2">Uncharacterized protein</fullName>
    </submittedName>
</protein>